<dbReference type="InterPro" id="IPR029068">
    <property type="entry name" value="Glyas_Bleomycin-R_OHBP_Dase"/>
</dbReference>
<gene>
    <name evidence="1" type="ORF">BACI71_70509</name>
</gene>
<accession>A0A0A0WR64</accession>
<evidence type="ECO:0000313" key="1">
    <source>
        <dbReference type="EMBL" id="VXC80571.1"/>
    </source>
</evidence>
<dbReference type="CDD" id="cd07263">
    <property type="entry name" value="VOC_like"/>
    <property type="match status" value="1"/>
</dbReference>
<sequence length="145" mass="16859">MVQSIVHIALVVKDYDEAIEFYTKKLNFTLVEDIYQPEENKRWVVVSPPGSVGTTILLARASKPEQEPFIGNQSGGRVFLFLNTDDFWRDYNEMISRGIEFVREPKEQSYGIVAVFKDLYGNLWDLLQLKDDHTIAQRINRKQCD</sequence>
<accession>A0A654BJI0</accession>
<dbReference type="OMA" id="GFFLHTD"/>
<reference evidence="1 2" key="1">
    <citation type="submission" date="2019-10" db="EMBL/GenBank/DDBJ databases">
        <authorList>
            <person name="Karimi E."/>
        </authorList>
    </citation>
    <scope>NUCLEOTIDE SEQUENCE [LARGE SCALE GENOMIC DNA]</scope>
    <source>
        <strain evidence="1">Bacillus sp. 71</strain>
    </source>
</reference>
<organism evidence="1 2">
    <name type="scientific">Bacillus mycoides</name>
    <dbReference type="NCBI Taxonomy" id="1405"/>
    <lineage>
        <taxon>Bacteria</taxon>
        <taxon>Bacillati</taxon>
        <taxon>Bacillota</taxon>
        <taxon>Bacilli</taxon>
        <taxon>Bacillales</taxon>
        <taxon>Bacillaceae</taxon>
        <taxon>Bacillus</taxon>
        <taxon>Bacillus cereus group</taxon>
    </lineage>
</organism>
<dbReference type="RefSeq" id="WP_002032851.1">
    <property type="nucleotide sequence ID" value="NZ_CP009746.1"/>
</dbReference>
<dbReference type="EMBL" id="CABWMC010000032">
    <property type="protein sequence ID" value="VXC80571.1"/>
    <property type="molecule type" value="Genomic_DNA"/>
</dbReference>
<dbReference type="AlphaFoldDB" id="A0A0A0WR64"/>
<protein>
    <submittedName>
        <fullName evidence="1">Uncharacterized protein</fullName>
    </submittedName>
</protein>
<dbReference type="InterPro" id="IPR037523">
    <property type="entry name" value="VOC_core"/>
</dbReference>
<dbReference type="Pfam" id="PF00903">
    <property type="entry name" value="Glyoxalase"/>
    <property type="match status" value="1"/>
</dbReference>
<dbReference type="PANTHER" id="PTHR36437">
    <property type="entry name" value="GLYOXALASE/BLEOMYCIN RESISTANCE PROTEIN/DIOXYGENASE"/>
    <property type="match status" value="1"/>
</dbReference>
<name>A0A0A0WR64_BACMY</name>
<dbReference type="InterPro" id="IPR004360">
    <property type="entry name" value="Glyas_Fos-R_dOase_dom"/>
</dbReference>
<proteinExistence type="predicted"/>
<dbReference type="PANTHER" id="PTHR36437:SF2">
    <property type="entry name" value="GLYOXALASE_BLEOMYCIN RESISTANCE PROTEIN_DIOXYGENASE"/>
    <property type="match status" value="1"/>
</dbReference>
<dbReference type="Gene3D" id="3.10.180.10">
    <property type="entry name" value="2,3-Dihydroxybiphenyl 1,2-Dioxygenase, domain 1"/>
    <property type="match status" value="1"/>
</dbReference>
<dbReference type="SUPFAM" id="SSF54593">
    <property type="entry name" value="Glyoxalase/Bleomycin resistance protein/Dihydroxybiphenyl dioxygenase"/>
    <property type="match status" value="1"/>
</dbReference>
<dbReference type="Proteomes" id="UP000437562">
    <property type="component" value="Unassembled WGS sequence"/>
</dbReference>
<dbReference type="KEGG" id="bww:bwei_2041"/>
<evidence type="ECO:0000313" key="2">
    <source>
        <dbReference type="Proteomes" id="UP000437562"/>
    </source>
</evidence>
<dbReference type="PROSITE" id="PS51819">
    <property type="entry name" value="VOC"/>
    <property type="match status" value="1"/>
</dbReference>